<evidence type="ECO:0000313" key="2">
    <source>
        <dbReference type="EMBL" id="EFN80239.1"/>
    </source>
</evidence>
<proteinExistence type="predicted"/>
<protein>
    <submittedName>
        <fullName evidence="2">Uncharacterized protein</fullName>
    </submittedName>
</protein>
<feature type="region of interest" description="Disordered" evidence="1">
    <location>
        <begin position="51"/>
        <end position="71"/>
    </location>
</feature>
<reference evidence="2 3" key="1">
    <citation type="journal article" date="2010" name="Science">
        <title>Genomic comparison of the ants Camponotus floridanus and Harpegnathos saltator.</title>
        <authorList>
            <person name="Bonasio R."/>
            <person name="Zhang G."/>
            <person name="Ye C."/>
            <person name="Mutti N.S."/>
            <person name="Fang X."/>
            <person name="Qin N."/>
            <person name="Donahue G."/>
            <person name="Yang P."/>
            <person name="Li Q."/>
            <person name="Li C."/>
            <person name="Zhang P."/>
            <person name="Huang Z."/>
            <person name="Berger S.L."/>
            <person name="Reinberg D."/>
            <person name="Wang J."/>
            <person name="Liebig J."/>
        </authorList>
    </citation>
    <scope>NUCLEOTIDE SEQUENCE [LARGE SCALE GENOMIC DNA]</scope>
    <source>
        <strain evidence="2 3">R22 G/1</strain>
    </source>
</reference>
<gene>
    <name evidence="2" type="ORF">EAI_15513</name>
</gene>
<organism evidence="3">
    <name type="scientific">Harpegnathos saltator</name>
    <name type="common">Jerdon's jumping ant</name>
    <dbReference type="NCBI Taxonomy" id="610380"/>
    <lineage>
        <taxon>Eukaryota</taxon>
        <taxon>Metazoa</taxon>
        <taxon>Ecdysozoa</taxon>
        <taxon>Arthropoda</taxon>
        <taxon>Hexapoda</taxon>
        <taxon>Insecta</taxon>
        <taxon>Pterygota</taxon>
        <taxon>Neoptera</taxon>
        <taxon>Endopterygota</taxon>
        <taxon>Hymenoptera</taxon>
        <taxon>Apocrita</taxon>
        <taxon>Aculeata</taxon>
        <taxon>Formicoidea</taxon>
        <taxon>Formicidae</taxon>
        <taxon>Ponerinae</taxon>
        <taxon>Ponerini</taxon>
        <taxon>Harpegnathos</taxon>
    </lineage>
</organism>
<dbReference type="Proteomes" id="UP000008237">
    <property type="component" value="Unassembled WGS sequence"/>
</dbReference>
<feature type="region of interest" description="Disordered" evidence="1">
    <location>
        <begin position="1"/>
        <end position="25"/>
    </location>
</feature>
<dbReference type="AlphaFoldDB" id="E2BVP2"/>
<evidence type="ECO:0000313" key="3">
    <source>
        <dbReference type="Proteomes" id="UP000008237"/>
    </source>
</evidence>
<name>E2BVP2_HARSA</name>
<dbReference type="InParanoid" id="E2BVP2"/>
<dbReference type="EMBL" id="GL450917">
    <property type="protein sequence ID" value="EFN80239.1"/>
    <property type="molecule type" value="Genomic_DNA"/>
</dbReference>
<accession>E2BVP2</accession>
<keyword evidence="3" id="KW-1185">Reference proteome</keyword>
<sequence length="71" mass="7778">MAAVTLRTCPEKNGPGARLEPGPRGYYRTLEPSRPLSPIAKLEPGPCGCYRTLQPPKRPPPPIASRRHVYG</sequence>
<evidence type="ECO:0000256" key="1">
    <source>
        <dbReference type="SAM" id="MobiDB-lite"/>
    </source>
</evidence>